<evidence type="ECO:0000256" key="2">
    <source>
        <dbReference type="ARBA" id="ARBA00023002"/>
    </source>
</evidence>
<name>A0A965ZFQ2_9SPHI</name>
<reference evidence="3" key="1">
    <citation type="submission" date="2020-01" db="EMBL/GenBank/DDBJ databases">
        <authorList>
            <person name="Seo Y.L."/>
        </authorList>
    </citation>
    <scope>NUCLEOTIDE SEQUENCE</scope>
    <source>
        <strain evidence="3">R11</strain>
    </source>
</reference>
<accession>A0A965ZFQ2</accession>
<gene>
    <name evidence="3" type="ORF">GSY63_05610</name>
</gene>
<dbReference type="Proteomes" id="UP000638732">
    <property type="component" value="Unassembled WGS sequence"/>
</dbReference>
<evidence type="ECO:0000313" key="3">
    <source>
        <dbReference type="EMBL" id="NCD68826.1"/>
    </source>
</evidence>
<dbReference type="Gene3D" id="3.40.50.720">
    <property type="entry name" value="NAD(P)-binding Rossmann-like Domain"/>
    <property type="match status" value="1"/>
</dbReference>
<dbReference type="PANTHER" id="PTHR43669:SF3">
    <property type="entry name" value="ALCOHOL DEHYDROGENASE, PUTATIVE (AFU_ORTHOLOGUE AFUA_3G03445)-RELATED"/>
    <property type="match status" value="1"/>
</dbReference>
<dbReference type="CDD" id="cd05233">
    <property type="entry name" value="SDR_c"/>
    <property type="match status" value="1"/>
</dbReference>
<reference evidence="3" key="2">
    <citation type="submission" date="2020-10" db="EMBL/GenBank/DDBJ databases">
        <title>Mucilaginibacter sp. nov., isolated from soil.</title>
        <authorList>
            <person name="Jeon C.O."/>
        </authorList>
    </citation>
    <scope>NUCLEOTIDE SEQUENCE</scope>
    <source>
        <strain evidence="3">R11</strain>
    </source>
</reference>
<keyword evidence="4" id="KW-1185">Reference proteome</keyword>
<evidence type="ECO:0000256" key="1">
    <source>
        <dbReference type="ARBA" id="ARBA00006484"/>
    </source>
</evidence>
<dbReference type="EMBL" id="WWEO01000039">
    <property type="protein sequence ID" value="NCD68826.1"/>
    <property type="molecule type" value="Genomic_DNA"/>
</dbReference>
<protein>
    <submittedName>
        <fullName evidence="3">SDR family oxidoreductase</fullName>
    </submittedName>
</protein>
<comment type="similarity">
    <text evidence="1">Belongs to the short-chain dehydrogenases/reductases (SDR) family.</text>
</comment>
<proteinExistence type="inferred from homology"/>
<dbReference type="PRINTS" id="PR00081">
    <property type="entry name" value="GDHRDH"/>
</dbReference>
<dbReference type="RefSeq" id="WP_166584843.1">
    <property type="nucleotide sequence ID" value="NZ_WWEO01000039.1"/>
</dbReference>
<dbReference type="PANTHER" id="PTHR43669">
    <property type="entry name" value="5-KETO-D-GLUCONATE 5-REDUCTASE"/>
    <property type="match status" value="1"/>
</dbReference>
<dbReference type="GO" id="GO:0016491">
    <property type="term" value="F:oxidoreductase activity"/>
    <property type="evidence" value="ECO:0007669"/>
    <property type="project" value="UniProtKB-KW"/>
</dbReference>
<dbReference type="InterPro" id="IPR036291">
    <property type="entry name" value="NAD(P)-bd_dom_sf"/>
</dbReference>
<dbReference type="AlphaFoldDB" id="A0A965ZFQ2"/>
<sequence>MDSLKNKVAVVFAASGEISGAVARSFAKHGAKVYLSARNLEAVENLAQVINSNGGHSEAALVDALNETEVDQYLQKIVDNNGRLDAVFNGIGLSICAAAAGIPTIDVPFEQFLQPMQTITGSQFLTSRLAAKYMIQSGSEGTILTLSAALSRTKLPCMSGITAACAAIEGITRVMAAEFGKQGVKVICLNSAALIETKKMKEVKGNFAKKMGIPQDQMEAFYTRNDLLKSGPTLQQVGEVAAFLVSDNGVTFNSHVVDVDCGKQDVI</sequence>
<dbReference type="InterPro" id="IPR002347">
    <property type="entry name" value="SDR_fam"/>
</dbReference>
<evidence type="ECO:0000313" key="4">
    <source>
        <dbReference type="Proteomes" id="UP000638732"/>
    </source>
</evidence>
<organism evidence="3 4">
    <name type="scientific">Mucilaginibacter agri</name>
    <dbReference type="NCBI Taxonomy" id="2695265"/>
    <lineage>
        <taxon>Bacteria</taxon>
        <taxon>Pseudomonadati</taxon>
        <taxon>Bacteroidota</taxon>
        <taxon>Sphingobacteriia</taxon>
        <taxon>Sphingobacteriales</taxon>
        <taxon>Sphingobacteriaceae</taxon>
        <taxon>Mucilaginibacter</taxon>
    </lineage>
</organism>
<comment type="caution">
    <text evidence="3">The sequence shown here is derived from an EMBL/GenBank/DDBJ whole genome shotgun (WGS) entry which is preliminary data.</text>
</comment>
<keyword evidence="2" id="KW-0560">Oxidoreductase</keyword>
<dbReference type="SUPFAM" id="SSF51735">
    <property type="entry name" value="NAD(P)-binding Rossmann-fold domains"/>
    <property type="match status" value="1"/>
</dbReference>
<dbReference type="Pfam" id="PF13561">
    <property type="entry name" value="adh_short_C2"/>
    <property type="match status" value="1"/>
</dbReference>